<proteinExistence type="predicted"/>
<protein>
    <recommendedName>
        <fullName evidence="3">histidine kinase</fullName>
        <ecNumber evidence="3">2.7.13.3</ecNumber>
    </recommendedName>
</protein>
<evidence type="ECO:0000256" key="3">
    <source>
        <dbReference type="ARBA" id="ARBA00012438"/>
    </source>
</evidence>
<evidence type="ECO:0000259" key="13">
    <source>
        <dbReference type="PROSITE" id="PS50109"/>
    </source>
</evidence>
<dbReference type="SUPFAM" id="SSF55874">
    <property type="entry name" value="ATPase domain of HSP90 chaperone/DNA topoisomerase II/histidine kinase"/>
    <property type="match status" value="1"/>
</dbReference>
<dbReference type="PANTHER" id="PTHR45436">
    <property type="entry name" value="SENSOR HISTIDINE KINASE YKOH"/>
    <property type="match status" value="1"/>
</dbReference>
<evidence type="ECO:0000256" key="12">
    <source>
        <dbReference type="SAM" id="Phobius"/>
    </source>
</evidence>
<evidence type="ECO:0000256" key="8">
    <source>
        <dbReference type="ARBA" id="ARBA00022989"/>
    </source>
</evidence>
<dbReference type="InterPro" id="IPR003660">
    <property type="entry name" value="HAMP_dom"/>
</dbReference>
<reference evidence="15" key="1">
    <citation type="submission" date="2020-12" db="EMBL/GenBank/DDBJ databases">
        <title>Comamonas sp. nov., isolated from stream water.</title>
        <authorList>
            <person name="Park K.-H."/>
        </authorList>
    </citation>
    <scope>NUCLEOTIDE SEQUENCE</scope>
    <source>
        <strain evidence="15">EJ-4</strain>
    </source>
</reference>
<evidence type="ECO:0000256" key="9">
    <source>
        <dbReference type="ARBA" id="ARBA00023012"/>
    </source>
</evidence>
<keyword evidence="5" id="KW-0808">Transferase</keyword>
<dbReference type="EMBL" id="JABBCQ020000011">
    <property type="protein sequence ID" value="MBI1625555.1"/>
    <property type="molecule type" value="Genomic_DNA"/>
</dbReference>
<dbReference type="Gene3D" id="3.30.565.10">
    <property type="entry name" value="Histidine kinase-like ATPase, C-terminal domain"/>
    <property type="match status" value="1"/>
</dbReference>
<dbReference type="EC" id="2.7.13.3" evidence="3"/>
<evidence type="ECO:0000259" key="14">
    <source>
        <dbReference type="PROSITE" id="PS50885"/>
    </source>
</evidence>
<dbReference type="GO" id="GO:0000160">
    <property type="term" value="P:phosphorelay signal transduction system"/>
    <property type="evidence" value="ECO:0007669"/>
    <property type="project" value="UniProtKB-KW"/>
</dbReference>
<dbReference type="InterPro" id="IPR005467">
    <property type="entry name" value="His_kinase_dom"/>
</dbReference>
<dbReference type="GO" id="GO:0005886">
    <property type="term" value="C:plasma membrane"/>
    <property type="evidence" value="ECO:0007669"/>
    <property type="project" value="TreeGrafter"/>
</dbReference>
<accession>A0A843B7L8</accession>
<keyword evidence="9" id="KW-0902">Two-component regulatory system</keyword>
<comment type="subcellular location">
    <subcellularLocation>
        <location evidence="2">Membrane</location>
    </subcellularLocation>
</comment>
<evidence type="ECO:0000256" key="4">
    <source>
        <dbReference type="ARBA" id="ARBA00022553"/>
    </source>
</evidence>
<dbReference type="InterPro" id="IPR050428">
    <property type="entry name" value="TCS_sensor_his_kinase"/>
</dbReference>
<evidence type="ECO:0000256" key="7">
    <source>
        <dbReference type="ARBA" id="ARBA00022777"/>
    </source>
</evidence>
<comment type="catalytic activity">
    <reaction evidence="1">
        <text>ATP + protein L-histidine = ADP + protein N-phospho-L-histidine.</text>
        <dbReference type="EC" id="2.7.13.3"/>
    </reaction>
</comment>
<sequence>MSDHTLHPPMTHHQPPQSETGSWKNSLRLRLLTGTLIWVLATLLLTGWGLRALFAEHQAQQLRSQLVARLDRLSAAVGFQPDQPIQVTVTPFSGDPLLQQPLSGTYWQVDQLDVTGKATTYAGIQRSRSLWDQTLEWSQFKADKVWEPTLPLHTPATYGRIWDGNGNELLVVTRTVQLPEADAPPLRLMVATDTATLAVPLQRFTQMLIAALCMLAAGLAVAVVVQLQLALAPLAALRRQLTAVSQGEAPEIKGNHPAEIMPLVREFNHVLRMNAEMVERARTQAGNLAHAVNTPLNIMGNAAAQQDTALAALVREQVASASRQVEHHLARARAAAAAAQQGHGLRTPLAEPLQSLVRTMSKLHAARNICFELQGDASAWDFRGDMQDLMEMLGNLLDNAGKWAQSRVLLQIQPAADDSRFVMLNIDDDGPGIAPEQRERIFMRGERLDEQREGAGLGLDIVRDLVQTYGGSIEASDSPLGGLRMELKLPGARRT</sequence>
<feature type="transmembrane region" description="Helical" evidence="12">
    <location>
        <begin position="31"/>
        <end position="54"/>
    </location>
</feature>
<comment type="caution">
    <text evidence="15">The sequence shown here is derived from an EMBL/GenBank/DDBJ whole genome shotgun (WGS) entry which is preliminary data.</text>
</comment>
<name>A0A843B7L8_9BURK</name>
<dbReference type="RefSeq" id="WP_198460697.1">
    <property type="nucleotide sequence ID" value="NZ_JABBCQ020000011.1"/>
</dbReference>
<dbReference type="PROSITE" id="PS50885">
    <property type="entry name" value="HAMP"/>
    <property type="match status" value="1"/>
</dbReference>
<evidence type="ECO:0000256" key="2">
    <source>
        <dbReference type="ARBA" id="ARBA00004370"/>
    </source>
</evidence>
<evidence type="ECO:0000256" key="5">
    <source>
        <dbReference type="ARBA" id="ARBA00022679"/>
    </source>
</evidence>
<evidence type="ECO:0000313" key="16">
    <source>
        <dbReference type="Proteomes" id="UP000530032"/>
    </source>
</evidence>
<feature type="domain" description="Histidine kinase" evidence="13">
    <location>
        <begin position="287"/>
        <end position="493"/>
    </location>
</feature>
<keyword evidence="6 12" id="KW-0812">Transmembrane</keyword>
<dbReference type="PANTHER" id="PTHR45436:SF5">
    <property type="entry name" value="SENSOR HISTIDINE KINASE TRCS"/>
    <property type="match status" value="1"/>
</dbReference>
<dbReference type="Proteomes" id="UP000530032">
    <property type="component" value="Unassembled WGS sequence"/>
</dbReference>
<keyword evidence="4" id="KW-0597">Phosphoprotein</keyword>
<dbReference type="InterPro" id="IPR036890">
    <property type="entry name" value="HATPase_C_sf"/>
</dbReference>
<evidence type="ECO:0000256" key="1">
    <source>
        <dbReference type="ARBA" id="ARBA00000085"/>
    </source>
</evidence>
<feature type="transmembrane region" description="Helical" evidence="12">
    <location>
        <begin position="208"/>
        <end position="231"/>
    </location>
</feature>
<evidence type="ECO:0000256" key="10">
    <source>
        <dbReference type="ARBA" id="ARBA00023136"/>
    </source>
</evidence>
<keyword evidence="7 15" id="KW-0418">Kinase</keyword>
<organism evidence="15 16">
    <name type="scientific">Comamonas suwonensis</name>
    <dbReference type="NCBI Taxonomy" id="2606214"/>
    <lineage>
        <taxon>Bacteria</taxon>
        <taxon>Pseudomonadati</taxon>
        <taxon>Pseudomonadota</taxon>
        <taxon>Betaproteobacteria</taxon>
        <taxon>Burkholderiales</taxon>
        <taxon>Comamonadaceae</taxon>
        <taxon>Comamonas</taxon>
    </lineage>
</organism>
<feature type="domain" description="HAMP" evidence="14">
    <location>
        <begin position="228"/>
        <end position="279"/>
    </location>
</feature>
<gene>
    <name evidence="15" type="ORF">HF327_013710</name>
</gene>
<dbReference type="PROSITE" id="PS50109">
    <property type="entry name" value="HIS_KIN"/>
    <property type="match status" value="1"/>
</dbReference>
<keyword evidence="16" id="KW-1185">Reference proteome</keyword>
<dbReference type="SMART" id="SM00387">
    <property type="entry name" value="HATPase_c"/>
    <property type="match status" value="1"/>
</dbReference>
<dbReference type="AlphaFoldDB" id="A0A843B7L8"/>
<dbReference type="GO" id="GO:0004673">
    <property type="term" value="F:protein histidine kinase activity"/>
    <property type="evidence" value="ECO:0007669"/>
    <property type="project" value="UniProtKB-EC"/>
</dbReference>
<keyword evidence="10 12" id="KW-0472">Membrane</keyword>
<keyword evidence="8 12" id="KW-1133">Transmembrane helix</keyword>
<dbReference type="PRINTS" id="PR00344">
    <property type="entry name" value="BCTRLSENSOR"/>
</dbReference>
<dbReference type="Pfam" id="PF02518">
    <property type="entry name" value="HATPase_c"/>
    <property type="match status" value="1"/>
</dbReference>
<evidence type="ECO:0000256" key="6">
    <source>
        <dbReference type="ARBA" id="ARBA00022692"/>
    </source>
</evidence>
<dbReference type="InterPro" id="IPR003594">
    <property type="entry name" value="HATPase_dom"/>
</dbReference>
<feature type="region of interest" description="Disordered" evidence="11">
    <location>
        <begin position="1"/>
        <end position="22"/>
    </location>
</feature>
<evidence type="ECO:0000313" key="15">
    <source>
        <dbReference type="EMBL" id="MBI1625555.1"/>
    </source>
</evidence>
<dbReference type="InterPro" id="IPR004358">
    <property type="entry name" value="Sig_transdc_His_kin-like_C"/>
</dbReference>
<evidence type="ECO:0000256" key="11">
    <source>
        <dbReference type="SAM" id="MobiDB-lite"/>
    </source>
</evidence>